<evidence type="ECO:0000313" key="7">
    <source>
        <dbReference type="Proteomes" id="UP000324324"/>
    </source>
</evidence>
<dbReference type="Pfam" id="PF00126">
    <property type="entry name" value="HTH_1"/>
    <property type="match status" value="1"/>
</dbReference>
<dbReference type="SUPFAM" id="SSF53850">
    <property type="entry name" value="Periplasmic binding protein-like II"/>
    <property type="match status" value="1"/>
</dbReference>
<dbReference type="Proteomes" id="UP000324324">
    <property type="component" value="Unassembled WGS sequence"/>
</dbReference>
<gene>
    <name evidence="6" type="ORF">F1599_16760</name>
</gene>
<reference evidence="6 7" key="1">
    <citation type="submission" date="2019-09" db="EMBL/GenBank/DDBJ databases">
        <title>Isolation of a novel species in the genus Cupriavidus from patients with sepsis using whole genome sequencing.</title>
        <authorList>
            <person name="Kweon O.J."/>
            <person name="Lee M.-K."/>
        </authorList>
    </citation>
    <scope>NUCLEOTIDE SEQUENCE [LARGE SCALE GENOMIC DNA]</scope>
    <source>
        <strain evidence="6 7">MKL-01</strain>
    </source>
</reference>
<dbReference type="GO" id="GO:0032993">
    <property type="term" value="C:protein-DNA complex"/>
    <property type="evidence" value="ECO:0007669"/>
    <property type="project" value="TreeGrafter"/>
</dbReference>
<evidence type="ECO:0000256" key="3">
    <source>
        <dbReference type="ARBA" id="ARBA00023125"/>
    </source>
</evidence>
<dbReference type="Gene3D" id="3.40.190.10">
    <property type="entry name" value="Periplasmic binding protein-like II"/>
    <property type="match status" value="2"/>
</dbReference>
<dbReference type="GO" id="GO:0003677">
    <property type="term" value="F:DNA binding"/>
    <property type="evidence" value="ECO:0007669"/>
    <property type="project" value="UniProtKB-KW"/>
</dbReference>
<keyword evidence="4" id="KW-0804">Transcription</keyword>
<keyword evidence="2" id="KW-0805">Transcription regulation</keyword>
<dbReference type="RefSeq" id="WP_150083816.1">
    <property type="nucleotide sequence ID" value="NZ_CP080294.1"/>
</dbReference>
<dbReference type="CDD" id="cd08414">
    <property type="entry name" value="PBP2_LTTR_aromatics_like"/>
    <property type="match status" value="1"/>
</dbReference>
<dbReference type="InterPro" id="IPR005119">
    <property type="entry name" value="LysR_subst-bd"/>
</dbReference>
<dbReference type="GO" id="GO:0003700">
    <property type="term" value="F:DNA-binding transcription factor activity"/>
    <property type="evidence" value="ECO:0007669"/>
    <property type="project" value="InterPro"/>
</dbReference>
<protein>
    <submittedName>
        <fullName evidence="6">LysR family transcriptional regulator</fullName>
    </submittedName>
</protein>
<evidence type="ECO:0000259" key="5">
    <source>
        <dbReference type="PROSITE" id="PS50931"/>
    </source>
</evidence>
<dbReference type="PANTHER" id="PTHR30346:SF17">
    <property type="entry name" value="LYSR FAMILY TRANSCRIPTIONAL REGULATOR"/>
    <property type="match status" value="1"/>
</dbReference>
<evidence type="ECO:0000256" key="2">
    <source>
        <dbReference type="ARBA" id="ARBA00023015"/>
    </source>
</evidence>
<dbReference type="InterPro" id="IPR036388">
    <property type="entry name" value="WH-like_DNA-bd_sf"/>
</dbReference>
<evidence type="ECO:0000256" key="4">
    <source>
        <dbReference type="ARBA" id="ARBA00023163"/>
    </source>
</evidence>
<keyword evidence="7" id="KW-1185">Reference proteome</keyword>
<dbReference type="Pfam" id="PF03466">
    <property type="entry name" value="LysR_substrate"/>
    <property type="match status" value="1"/>
</dbReference>
<comment type="similarity">
    <text evidence="1">Belongs to the LysR transcriptional regulatory family.</text>
</comment>
<accession>A0A5M8AJ30</accession>
<keyword evidence="3" id="KW-0238">DNA-binding</keyword>
<dbReference type="AlphaFoldDB" id="A0A5M8AJ30"/>
<dbReference type="EMBL" id="VWRN01000045">
    <property type="protein sequence ID" value="KAA6120814.1"/>
    <property type="molecule type" value="Genomic_DNA"/>
</dbReference>
<proteinExistence type="inferred from homology"/>
<dbReference type="InterPro" id="IPR036390">
    <property type="entry name" value="WH_DNA-bd_sf"/>
</dbReference>
<dbReference type="InterPro" id="IPR000847">
    <property type="entry name" value="LysR_HTH_N"/>
</dbReference>
<evidence type="ECO:0000313" key="6">
    <source>
        <dbReference type="EMBL" id="KAA6120814.1"/>
    </source>
</evidence>
<feature type="domain" description="HTH lysR-type" evidence="5">
    <location>
        <begin position="1"/>
        <end position="58"/>
    </location>
</feature>
<comment type="caution">
    <text evidence="6">The sequence shown here is derived from an EMBL/GenBank/DDBJ whole genome shotgun (WGS) entry which is preliminary data.</text>
</comment>
<organism evidence="6 7">
    <name type="scientific">Cupriavidus cauae</name>
    <dbReference type="NCBI Taxonomy" id="2608999"/>
    <lineage>
        <taxon>Bacteria</taxon>
        <taxon>Pseudomonadati</taxon>
        <taxon>Pseudomonadota</taxon>
        <taxon>Betaproteobacteria</taxon>
        <taxon>Burkholderiales</taxon>
        <taxon>Burkholderiaceae</taxon>
        <taxon>Cupriavidus</taxon>
    </lineage>
</organism>
<dbReference type="FunFam" id="1.10.10.10:FF:000001">
    <property type="entry name" value="LysR family transcriptional regulator"/>
    <property type="match status" value="1"/>
</dbReference>
<dbReference type="SUPFAM" id="SSF46785">
    <property type="entry name" value="Winged helix' DNA-binding domain"/>
    <property type="match status" value="1"/>
</dbReference>
<sequence>MNLRQLSYFCAVVDAGSAVEAASRLFVAPTAISMQIAQLEGQLGAPVFDRSTRPMSLTATGRFLYPRAKDLLSQMRRLDEEARAVAAGNLGWLGIGFTRSAIFSILPTAVRRFRKRFPDVHLDLVEQLSEHQPALLRRGRIDVGISRYIGEFERPADLVHTVLFEEPFVAALPATSALARRKSLRAADLGAMALIRYPKDPQSGFADLMLAALREAGADPLPGHEAIEIHTALGLVAAGLGFTLVGASVAEANRPDVAFVPIADLGTRATVVAVTRADASPPAVQAFVAALKEGRGGPERPAPRRKSRAG</sequence>
<dbReference type="PANTHER" id="PTHR30346">
    <property type="entry name" value="TRANSCRIPTIONAL DUAL REGULATOR HCAR-RELATED"/>
    <property type="match status" value="1"/>
</dbReference>
<dbReference type="Gene3D" id="1.10.10.10">
    <property type="entry name" value="Winged helix-like DNA-binding domain superfamily/Winged helix DNA-binding domain"/>
    <property type="match status" value="1"/>
</dbReference>
<name>A0A5M8AJ30_9BURK</name>
<dbReference type="PROSITE" id="PS50931">
    <property type="entry name" value="HTH_LYSR"/>
    <property type="match status" value="1"/>
</dbReference>
<evidence type="ECO:0000256" key="1">
    <source>
        <dbReference type="ARBA" id="ARBA00009437"/>
    </source>
</evidence>